<evidence type="ECO:0000313" key="3">
    <source>
        <dbReference type="Proteomes" id="UP000887540"/>
    </source>
</evidence>
<accession>A0A914DRE3</accession>
<dbReference type="Gene3D" id="1.10.10.10">
    <property type="entry name" value="Winged helix-like DNA-binding domain superfamily/Winged helix DNA-binding domain"/>
    <property type="match status" value="1"/>
</dbReference>
<comment type="subcellular location">
    <subcellularLocation>
        <location evidence="1">Nucleus</location>
    </subcellularLocation>
</comment>
<dbReference type="GO" id="GO:0005634">
    <property type="term" value="C:nucleus"/>
    <property type="evidence" value="ECO:0007669"/>
    <property type="project" value="UniProtKB-SubCell"/>
</dbReference>
<keyword evidence="3" id="KW-1185">Reference proteome</keyword>
<feature type="region of interest" description="Disordered" evidence="2">
    <location>
        <begin position="74"/>
        <end position="102"/>
    </location>
</feature>
<evidence type="ECO:0000256" key="1">
    <source>
        <dbReference type="ARBA" id="ARBA00004123"/>
    </source>
</evidence>
<protein>
    <submittedName>
        <fullName evidence="4">Paired domain-containing protein</fullName>
    </submittedName>
</protein>
<evidence type="ECO:0000256" key="2">
    <source>
        <dbReference type="SAM" id="MobiDB-lite"/>
    </source>
</evidence>
<name>A0A914DRE3_9BILA</name>
<dbReference type="Pfam" id="PF13384">
    <property type="entry name" value="HTH_23"/>
    <property type="match status" value="1"/>
</dbReference>
<dbReference type="InterPro" id="IPR036388">
    <property type="entry name" value="WH-like_DNA-bd_sf"/>
</dbReference>
<evidence type="ECO:0000313" key="4">
    <source>
        <dbReference type="WBParaSite" id="ACRNAN_scaffold3609.g8582.t1"/>
    </source>
</evidence>
<dbReference type="WBParaSite" id="ACRNAN_scaffold3609.g8582.t1">
    <property type="protein sequence ID" value="ACRNAN_scaffold3609.g8582.t1"/>
    <property type="gene ID" value="ACRNAN_scaffold3609.g8582"/>
</dbReference>
<dbReference type="Proteomes" id="UP000887540">
    <property type="component" value="Unplaced"/>
</dbReference>
<organism evidence="3 4">
    <name type="scientific">Acrobeloides nanus</name>
    <dbReference type="NCBI Taxonomy" id="290746"/>
    <lineage>
        <taxon>Eukaryota</taxon>
        <taxon>Metazoa</taxon>
        <taxon>Ecdysozoa</taxon>
        <taxon>Nematoda</taxon>
        <taxon>Chromadorea</taxon>
        <taxon>Rhabditida</taxon>
        <taxon>Tylenchina</taxon>
        <taxon>Cephalobomorpha</taxon>
        <taxon>Cephaloboidea</taxon>
        <taxon>Cephalobidae</taxon>
        <taxon>Acrobeloides</taxon>
    </lineage>
</organism>
<sequence>MKELRGGIIRLFEEGKNANQIATAMNLDRKTVGRIIHRYQETGSYEDRHRRRLATEFTRFERDGLQHLEHFGSGSVLKAPPVDRSAEEEFGGSVEQNPTRCH</sequence>
<dbReference type="InterPro" id="IPR009057">
    <property type="entry name" value="Homeodomain-like_sf"/>
</dbReference>
<dbReference type="SUPFAM" id="SSF46689">
    <property type="entry name" value="Homeodomain-like"/>
    <property type="match status" value="1"/>
</dbReference>
<reference evidence="4" key="1">
    <citation type="submission" date="2022-11" db="UniProtKB">
        <authorList>
            <consortium name="WormBaseParasite"/>
        </authorList>
    </citation>
    <scope>IDENTIFICATION</scope>
</reference>
<dbReference type="AlphaFoldDB" id="A0A914DRE3"/>
<proteinExistence type="predicted"/>